<gene>
    <name evidence="2" type="ORF">BDZ83DRAFT_562884</name>
</gene>
<dbReference type="GeneID" id="85387480"/>
<reference evidence="2" key="1">
    <citation type="submission" date="2021-12" db="EMBL/GenBank/DDBJ databases">
        <title>Comparative genomics, transcriptomics and evolutionary studies reveal genomic signatures of adaptation to plant cell wall in hemibiotrophic fungi.</title>
        <authorList>
            <consortium name="DOE Joint Genome Institute"/>
            <person name="Baroncelli R."/>
            <person name="Diaz J.F."/>
            <person name="Benocci T."/>
            <person name="Peng M."/>
            <person name="Battaglia E."/>
            <person name="Haridas S."/>
            <person name="Andreopoulos W."/>
            <person name="Labutti K."/>
            <person name="Pangilinan J."/>
            <person name="Floch G.L."/>
            <person name="Makela M.R."/>
            <person name="Henrissat B."/>
            <person name="Grigoriev I.V."/>
            <person name="Crouch J.A."/>
            <person name="De Vries R.P."/>
            <person name="Sukno S.A."/>
            <person name="Thon M.R."/>
        </authorList>
    </citation>
    <scope>NUCLEOTIDE SEQUENCE</scope>
    <source>
        <strain evidence="2">CBS 112980</strain>
    </source>
</reference>
<dbReference type="AlphaFoldDB" id="A0AAD8X8M6"/>
<name>A0AAD8X8M6_GLOAC</name>
<sequence>MAQSTEPRRRFAPVPIETTFESVRKTSEQQPQSQQQQHQTGPAPELTPEHTPRTPSPNPFEQRMQQPPP</sequence>
<evidence type="ECO:0000313" key="2">
    <source>
        <dbReference type="EMBL" id="KAK1709170.1"/>
    </source>
</evidence>
<evidence type="ECO:0000313" key="3">
    <source>
        <dbReference type="Proteomes" id="UP001244207"/>
    </source>
</evidence>
<comment type="caution">
    <text evidence="2">The sequence shown here is derived from an EMBL/GenBank/DDBJ whole genome shotgun (WGS) entry which is preliminary data.</text>
</comment>
<keyword evidence="3" id="KW-1185">Reference proteome</keyword>
<feature type="non-terminal residue" evidence="2">
    <location>
        <position position="69"/>
    </location>
</feature>
<protein>
    <submittedName>
        <fullName evidence="2">Uncharacterized protein</fullName>
    </submittedName>
</protein>
<evidence type="ECO:0000256" key="1">
    <source>
        <dbReference type="SAM" id="MobiDB-lite"/>
    </source>
</evidence>
<proteinExistence type="predicted"/>
<dbReference type="EMBL" id="JAHMHS010000185">
    <property type="protein sequence ID" value="KAK1709170.1"/>
    <property type="molecule type" value="Genomic_DNA"/>
</dbReference>
<dbReference type="Proteomes" id="UP001244207">
    <property type="component" value="Unassembled WGS sequence"/>
</dbReference>
<organism evidence="2 3">
    <name type="scientific">Glomerella acutata</name>
    <name type="common">Colletotrichum acutatum</name>
    <dbReference type="NCBI Taxonomy" id="27357"/>
    <lineage>
        <taxon>Eukaryota</taxon>
        <taxon>Fungi</taxon>
        <taxon>Dikarya</taxon>
        <taxon>Ascomycota</taxon>
        <taxon>Pezizomycotina</taxon>
        <taxon>Sordariomycetes</taxon>
        <taxon>Hypocreomycetidae</taxon>
        <taxon>Glomerellales</taxon>
        <taxon>Glomerellaceae</taxon>
        <taxon>Colletotrichum</taxon>
        <taxon>Colletotrichum acutatum species complex</taxon>
    </lineage>
</organism>
<feature type="region of interest" description="Disordered" evidence="1">
    <location>
        <begin position="1"/>
        <end position="69"/>
    </location>
</feature>
<dbReference type="RefSeq" id="XP_060358509.1">
    <property type="nucleotide sequence ID" value="XM_060503581.1"/>
</dbReference>
<feature type="compositionally biased region" description="Low complexity" evidence="1">
    <location>
        <begin position="29"/>
        <end position="39"/>
    </location>
</feature>
<accession>A0AAD8X8M6</accession>